<evidence type="ECO:0000313" key="2">
    <source>
        <dbReference type="EMBL" id="SPN73222.1"/>
    </source>
</evidence>
<keyword evidence="1" id="KW-1133">Transmembrane helix</keyword>
<dbReference type="Proteomes" id="UP000244926">
    <property type="component" value="Chromosome I"/>
</dbReference>
<feature type="transmembrane region" description="Helical" evidence="1">
    <location>
        <begin position="49"/>
        <end position="68"/>
    </location>
</feature>
<name>A0A2R8FA74_9CHLA</name>
<feature type="transmembrane region" description="Helical" evidence="1">
    <location>
        <begin position="107"/>
        <end position="140"/>
    </location>
</feature>
<dbReference type="AlphaFoldDB" id="A0A2R8FA74"/>
<keyword evidence="1" id="KW-0812">Transmembrane</keyword>
<proteinExistence type="predicted"/>
<dbReference type="OrthoDB" id="10007719at2"/>
<protein>
    <submittedName>
        <fullName evidence="2">Uncharacterized protein</fullName>
    </submittedName>
</protein>
<evidence type="ECO:0000256" key="1">
    <source>
        <dbReference type="SAM" id="Phobius"/>
    </source>
</evidence>
<organism evidence="2 3">
    <name type="scientific">Chlamydia serpentis</name>
    <dbReference type="NCBI Taxonomy" id="1967782"/>
    <lineage>
        <taxon>Bacteria</taxon>
        <taxon>Pseudomonadati</taxon>
        <taxon>Chlamydiota</taxon>
        <taxon>Chlamydiia</taxon>
        <taxon>Chlamydiales</taxon>
        <taxon>Chlamydiaceae</taxon>
        <taxon>Chlamydia/Chlamydophila group</taxon>
        <taxon>Chlamydia</taxon>
    </lineage>
</organism>
<evidence type="ECO:0000313" key="3">
    <source>
        <dbReference type="Proteomes" id="UP000244926"/>
    </source>
</evidence>
<sequence length="151" mass="16475">MTTSILSLVIDTVGKGLSYDIPEHQHTSSNNDVTKVPHKSTTLVSGSPVQIFLLQLPLLGLLMGAILYHQQERYNKSVVCKELGYMPSTNCENRKCQLATMFIGKKMWLWIGIVCGLGLFPVVAILMTIGAIVLFILGLLCSCCSNKSNAS</sequence>
<keyword evidence="3" id="KW-1185">Reference proteome</keyword>
<keyword evidence="1" id="KW-0472">Membrane</keyword>
<dbReference type="EMBL" id="LT993738">
    <property type="protein sequence ID" value="SPN73222.1"/>
    <property type="molecule type" value="Genomic_DNA"/>
</dbReference>
<gene>
    <name evidence="2" type="ORF">C10C_0031</name>
</gene>
<accession>A0A2R8FA74</accession>
<dbReference type="KEGG" id="csee:C10C_0031"/>
<reference evidence="3" key="1">
    <citation type="submission" date="2017-11" db="EMBL/GenBank/DDBJ databases">
        <authorList>
            <person name="Seth-Smith MB H."/>
        </authorList>
    </citation>
    <scope>NUCLEOTIDE SEQUENCE [LARGE SCALE GENOMIC DNA]</scope>
</reference>
<dbReference type="RefSeq" id="WP_108896214.1">
    <property type="nucleotide sequence ID" value="NZ_LT993738.1"/>
</dbReference>